<dbReference type="RefSeq" id="XP_007512816.1">
    <property type="nucleotide sequence ID" value="XM_007512754.1"/>
</dbReference>
<keyword evidence="3" id="KW-1185">Reference proteome</keyword>
<dbReference type="Proteomes" id="UP000198341">
    <property type="component" value="Chromosome 6"/>
</dbReference>
<dbReference type="AlphaFoldDB" id="K8EHD6"/>
<evidence type="ECO:0000313" key="2">
    <source>
        <dbReference type="EMBL" id="CCO17416.1"/>
    </source>
</evidence>
<dbReference type="KEGG" id="bpg:Bathy06g03730"/>
<gene>
    <name evidence="2" type="ORF">Bathy06g03730</name>
</gene>
<dbReference type="GeneID" id="19015354"/>
<keyword evidence="1" id="KW-0472">Membrane</keyword>
<feature type="transmembrane region" description="Helical" evidence="1">
    <location>
        <begin position="48"/>
        <end position="68"/>
    </location>
</feature>
<sequence>MTFCPDDQTNPSLRVVFLCGKISFSEGKEIKKAFKVLGQVGKTDHTCDILFCEWCLVFCIWGVCGGFWHKPHSAMMLRECIVGYDSLPRLDVFCGGLVITKLQERSELKLDTKLFLASYASKHMCKVRDFVPFFFRLFLRARKAMMVKTNTSKSDNVMIISVFLSLRRRRKSFVFSVAYFSSLFLSLSLSLSFSLTSVRMKEIDIDTGDDAKQCSHTFYETNVI</sequence>
<dbReference type="EMBL" id="FO082273">
    <property type="protein sequence ID" value="CCO17416.1"/>
    <property type="molecule type" value="Genomic_DNA"/>
</dbReference>
<keyword evidence="1" id="KW-1133">Transmembrane helix</keyword>
<organism evidence="2 3">
    <name type="scientific">Bathycoccus prasinos</name>
    <dbReference type="NCBI Taxonomy" id="41875"/>
    <lineage>
        <taxon>Eukaryota</taxon>
        <taxon>Viridiplantae</taxon>
        <taxon>Chlorophyta</taxon>
        <taxon>Mamiellophyceae</taxon>
        <taxon>Mamiellales</taxon>
        <taxon>Bathycoccaceae</taxon>
        <taxon>Bathycoccus</taxon>
    </lineage>
</organism>
<accession>K8EHD6</accession>
<reference evidence="2 3" key="1">
    <citation type="submission" date="2011-10" db="EMBL/GenBank/DDBJ databases">
        <authorList>
            <person name="Genoscope - CEA"/>
        </authorList>
    </citation>
    <scope>NUCLEOTIDE SEQUENCE [LARGE SCALE GENOMIC DNA]</scope>
    <source>
        <strain evidence="2 3">RCC 1105</strain>
    </source>
</reference>
<name>K8EHD6_9CHLO</name>
<proteinExistence type="predicted"/>
<feature type="transmembrane region" description="Helical" evidence="1">
    <location>
        <begin position="173"/>
        <end position="193"/>
    </location>
</feature>
<evidence type="ECO:0000256" key="1">
    <source>
        <dbReference type="SAM" id="Phobius"/>
    </source>
</evidence>
<keyword evidence="1" id="KW-0812">Transmembrane</keyword>
<evidence type="ECO:0000313" key="3">
    <source>
        <dbReference type="Proteomes" id="UP000198341"/>
    </source>
</evidence>
<protein>
    <submittedName>
        <fullName evidence="2">Uncharacterized protein</fullName>
    </submittedName>
</protein>